<dbReference type="PANTHER" id="PTHR42976">
    <property type="entry name" value="BIFUNCTIONAL CHITINASE/LYSOZYME-RELATED"/>
    <property type="match status" value="1"/>
</dbReference>
<dbReference type="SMART" id="SM00637">
    <property type="entry name" value="CBD_II"/>
    <property type="match status" value="1"/>
</dbReference>
<gene>
    <name evidence="6" type="ORF">ACIGXA_28270</name>
</gene>
<dbReference type="RefSeq" id="WP_399654655.1">
    <property type="nucleotide sequence ID" value="NZ_JBITYG010000009.1"/>
</dbReference>
<dbReference type="InterPro" id="IPR001919">
    <property type="entry name" value="CBD2"/>
</dbReference>
<evidence type="ECO:0000256" key="1">
    <source>
        <dbReference type="ARBA" id="ARBA00022729"/>
    </source>
</evidence>
<keyword evidence="2" id="KW-0119">Carbohydrate metabolism</keyword>
<dbReference type="SUPFAM" id="SSF49384">
    <property type="entry name" value="Carbohydrate-binding domain"/>
    <property type="match status" value="1"/>
</dbReference>
<dbReference type="InterPro" id="IPR017853">
    <property type="entry name" value="GH"/>
</dbReference>
<sequence length="491" mass="49332">MASTHRRRPGIKTKAIGGLVAAGVVAGGAFALAGSASAAPVGAAYTKTSGWTGGYTGQYEITNSSDKALSGWTLSFDLPAGTTLSSLWNGKFTANGQHITVKPEGWNATVAPGAKVDVGFVAASGGTAADPVNCLINDAKCSVDSGPTATPSGRPTVTASPTASPTPTKTASPTPTKTSTPTPTPTKTGGTTPVAGAGFSPYIDTSLYPAFDMVGSAKSTGVKQYNLAFITSGGGCTPKWGGVTDLGSDAVAGQIGALRAAGGDVRVSFGGASGSELGTACTSVGDLTAAYGKAVDQFKLTKVDFDIEGGALPDTASNSRRAQAIAALQKSHSGLDVSYTLPAMPTGLTQDGINLLADAKKNGVKISAVNIMAMDYGPAFNGDMGQYAIDGATATQAQVKSVLGLSDAAAWKAVAVTPMIGVNDVNTEIFKVDDATQLVNFAKSKGLGWLSMWSSTRDKQCPGGAKNFADASCSSIVQGDLAFTKAFASFG</sequence>
<dbReference type="SUPFAM" id="SSF51445">
    <property type="entry name" value="(Trans)glycosidases"/>
    <property type="match status" value="1"/>
</dbReference>
<dbReference type="InterPro" id="IPR052750">
    <property type="entry name" value="GH18_Chitinase"/>
</dbReference>
<dbReference type="InterPro" id="IPR008965">
    <property type="entry name" value="CBM2/CBM3_carb-bd_dom_sf"/>
</dbReference>
<keyword evidence="2" id="KW-0624">Polysaccharide degradation</keyword>
<dbReference type="EMBL" id="JBITYG010000009">
    <property type="protein sequence ID" value="MFI9104417.1"/>
    <property type="molecule type" value="Genomic_DNA"/>
</dbReference>
<feature type="domain" description="CBM2" evidence="5">
    <location>
        <begin position="34"/>
        <end position="144"/>
    </location>
</feature>
<feature type="signal peptide" evidence="4">
    <location>
        <begin position="1"/>
        <end position="38"/>
    </location>
</feature>
<dbReference type="InterPro" id="IPR012291">
    <property type="entry name" value="CBM2_carb-bd_dom_sf"/>
</dbReference>
<evidence type="ECO:0000313" key="6">
    <source>
        <dbReference type="EMBL" id="MFI9104417.1"/>
    </source>
</evidence>
<protein>
    <submittedName>
        <fullName evidence="6">Cellulose binding domain-containing protein</fullName>
    </submittedName>
</protein>
<dbReference type="CDD" id="cd06543">
    <property type="entry name" value="GH18_PF-ChiA-like"/>
    <property type="match status" value="1"/>
</dbReference>
<keyword evidence="7" id="KW-1185">Reference proteome</keyword>
<evidence type="ECO:0000256" key="2">
    <source>
        <dbReference type="ARBA" id="ARBA00023326"/>
    </source>
</evidence>
<feature type="compositionally biased region" description="Low complexity" evidence="3">
    <location>
        <begin position="155"/>
        <end position="195"/>
    </location>
</feature>
<proteinExistence type="predicted"/>
<comment type="caution">
    <text evidence="6">The sequence shown here is derived from an EMBL/GenBank/DDBJ whole genome shotgun (WGS) entry which is preliminary data.</text>
</comment>
<evidence type="ECO:0000256" key="3">
    <source>
        <dbReference type="SAM" id="MobiDB-lite"/>
    </source>
</evidence>
<evidence type="ECO:0000313" key="7">
    <source>
        <dbReference type="Proteomes" id="UP001614394"/>
    </source>
</evidence>
<dbReference type="Gene3D" id="3.20.20.80">
    <property type="entry name" value="Glycosidases"/>
    <property type="match status" value="1"/>
</dbReference>
<organism evidence="6 7">
    <name type="scientific">Streptomyces fildesensis</name>
    <dbReference type="NCBI Taxonomy" id="375757"/>
    <lineage>
        <taxon>Bacteria</taxon>
        <taxon>Bacillati</taxon>
        <taxon>Actinomycetota</taxon>
        <taxon>Actinomycetes</taxon>
        <taxon>Kitasatosporales</taxon>
        <taxon>Streptomycetaceae</taxon>
        <taxon>Streptomyces</taxon>
    </lineage>
</organism>
<evidence type="ECO:0000256" key="4">
    <source>
        <dbReference type="SAM" id="SignalP"/>
    </source>
</evidence>
<dbReference type="Pfam" id="PF00553">
    <property type="entry name" value="CBM_2"/>
    <property type="match status" value="1"/>
</dbReference>
<dbReference type="PROSITE" id="PS51173">
    <property type="entry name" value="CBM2"/>
    <property type="match status" value="1"/>
</dbReference>
<evidence type="ECO:0000259" key="5">
    <source>
        <dbReference type="PROSITE" id="PS51173"/>
    </source>
</evidence>
<keyword evidence="1 4" id="KW-0732">Signal</keyword>
<feature type="region of interest" description="Disordered" evidence="3">
    <location>
        <begin position="144"/>
        <end position="195"/>
    </location>
</feature>
<accession>A0ABW8CF17</accession>
<dbReference type="Proteomes" id="UP001614394">
    <property type="component" value="Unassembled WGS sequence"/>
</dbReference>
<feature type="chain" id="PRO_5046716829" evidence="4">
    <location>
        <begin position="39"/>
        <end position="491"/>
    </location>
</feature>
<dbReference type="PANTHER" id="PTHR42976:SF1">
    <property type="entry name" value="GH18 DOMAIN-CONTAINING PROTEIN-RELATED"/>
    <property type="match status" value="1"/>
</dbReference>
<reference evidence="6 7" key="1">
    <citation type="submission" date="2024-10" db="EMBL/GenBank/DDBJ databases">
        <title>The Natural Products Discovery Center: Release of the First 8490 Sequenced Strains for Exploring Actinobacteria Biosynthetic Diversity.</title>
        <authorList>
            <person name="Kalkreuter E."/>
            <person name="Kautsar S.A."/>
            <person name="Yang D."/>
            <person name="Bader C.D."/>
            <person name="Teijaro C.N."/>
            <person name="Fluegel L."/>
            <person name="Davis C.M."/>
            <person name="Simpson J.R."/>
            <person name="Lauterbach L."/>
            <person name="Steele A.D."/>
            <person name="Gui C."/>
            <person name="Meng S."/>
            <person name="Li G."/>
            <person name="Viehrig K."/>
            <person name="Ye F."/>
            <person name="Su P."/>
            <person name="Kiefer A.F."/>
            <person name="Nichols A."/>
            <person name="Cepeda A.J."/>
            <person name="Yan W."/>
            <person name="Fan B."/>
            <person name="Jiang Y."/>
            <person name="Adhikari A."/>
            <person name="Zheng C.-J."/>
            <person name="Schuster L."/>
            <person name="Cowan T.M."/>
            <person name="Smanski M.J."/>
            <person name="Chevrette M.G."/>
            <person name="De Carvalho L.P.S."/>
            <person name="Shen B."/>
        </authorList>
    </citation>
    <scope>NUCLEOTIDE SEQUENCE [LARGE SCALE GENOMIC DNA]</scope>
    <source>
        <strain evidence="6 7">NPDC053399</strain>
    </source>
</reference>
<dbReference type="Gene3D" id="2.60.40.290">
    <property type="match status" value="1"/>
</dbReference>
<name>A0ABW8CF17_9ACTN</name>